<dbReference type="EMBL" id="AATQ01000003">
    <property type="protein sequence ID" value="EAU48057.1"/>
    <property type="molecule type" value="Genomic_DNA"/>
</dbReference>
<dbReference type="GO" id="GO:0000150">
    <property type="term" value="F:DNA strand exchange activity"/>
    <property type="evidence" value="ECO:0007669"/>
    <property type="project" value="InterPro"/>
</dbReference>
<dbReference type="Gene3D" id="3.40.50.1390">
    <property type="entry name" value="Resolvase, N-terminal catalytic domain"/>
    <property type="match status" value="1"/>
</dbReference>
<dbReference type="SMART" id="SM00857">
    <property type="entry name" value="Resolvase"/>
    <property type="match status" value="1"/>
</dbReference>
<dbReference type="InterPro" id="IPR050639">
    <property type="entry name" value="SSR_resolvase"/>
</dbReference>
<evidence type="ECO:0000313" key="4">
    <source>
        <dbReference type="EMBL" id="EAU48057.1"/>
    </source>
</evidence>
<sequence>MRTAIYARFSSALQRDASIEDQVRLCESRARAEDWSVVQVFSDMALSGASMQRPGLQSLLDLAARGGLDVILCEALDRLSRDQADVATLYKQLEFHNVRIVTLSEGEVNELHVGLKGTMNQMFLKDLAAKTRRGLRGRVESGKSGGGNAYGYAVVRRLGVDGLPVTGEREIIPEEAAIIRRVFEEFADGYSPKAIARRLNDDGIPGPRGGPWRDTAIRGHRIRGTGLLNNELYLGRLVWNRLRYVKDPATGKRVSRLNPESEWVIQEVPELRIIIDELWTSVKARQSKIDATPAVQGIRKSKFWEKRRGPHLLTGKLACACCGGTFAAVGRDYLACSNARKLGTCHARKSIKRAVLEEAVLDLLRDRLMQPDAVAEFVSAFTKTANAERASETASRQQAAKALKELERKLQGLYDAIADGFRTPGLLQQLEELEARKAALESDLQAPAPAPLRFHPALAELYRKKVAELSDALRDEAIRTPALEVLRGLIERVVVRHEGAKGGLVLELEGAITAMIDQAQPGALRGVDACSVEVVAGVGFEPTTFRL</sequence>
<proteinExistence type="predicted"/>
<dbReference type="InterPro" id="IPR038109">
    <property type="entry name" value="DNA_bind_recomb_sf"/>
</dbReference>
<dbReference type="eggNOG" id="COG1961">
    <property type="taxonomic scope" value="Bacteria"/>
</dbReference>
<evidence type="ECO:0000313" key="5">
    <source>
        <dbReference type="Proteomes" id="UP000006230"/>
    </source>
</evidence>
<feature type="domain" description="Recombinase" evidence="3">
    <location>
        <begin position="149"/>
        <end position="292"/>
    </location>
</feature>
<evidence type="ECO:0000256" key="1">
    <source>
        <dbReference type="SAM" id="Coils"/>
    </source>
</evidence>
<gene>
    <name evidence="4" type="ORF">R2601_01420</name>
</gene>
<dbReference type="OrthoDB" id="7277848at2"/>
<dbReference type="PANTHER" id="PTHR30461">
    <property type="entry name" value="DNA-INVERTASE FROM LAMBDOID PROPHAGE"/>
    <property type="match status" value="1"/>
</dbReference>
<dbReference type="CDD" id="cd00338">
    <property type="entry name" value="Ser_Recombinase"/>
    <property type="match status" value="1"/>
</dbReference>
<evidence type="ECO:0000259" key="3">
    <source>
        <dbReference type="PROSITE" id="PS51737"/>
    </source>
</evidence>
<dbReference type="GO" id="GO:0003677">
    <property type="term" value="F:DNA binding"/>
    <property type="evidence" value="ECO:0007669"/>
    <property type="project" value="InterPro"/>
</dbReference>
<dbReference type="PANTHER" id="PTHR30461:SF23">
    <property type="entry name" value="DNA RECOMBINASE-RELATED"/>
    <property type="match status" value="1"/>
</dbReference>
<dbReference type="AlphaFoldDB" id="Q0FUM4"/>
<dbReference type="Pfam" id="PF07508">
    <property type="entry name" value="Recombinase"/>
    <property type="match status" value="1"/>
</dbReference>
<dbReference type="RefSeq" id="WP_007803880.1">
    <property type="nucleotide sequence ID" value="NZ_DS022279.1"/>
</dbReference>
<keyword evidence="5" id="KW-1185">Reference proteome</keyword>
<dbReference type="STRING" id="314265.R2601_01420"/>
<organism evidence="4 5">
    <name type="scientific">Salipiger bermudensis (strain DSM 26914 / JCM 13377 / KCTC 12554 / HTCC2601)</name>
    <name type="common">Pelagibaca bermudensis</name>
    <dbReference type="NCBI Taxonomy" id="314265"/>
    <lineage>
        <taxon>Bacteria</taxon>
        <taxon>Pseudomonadati</taxon>
        <taxon>Pseudomonadota</taxon>
        <taxon>Alphaproteobacteria</taxon>
        <taxon>Rhodobacterales</taxon>
        <taxon>Roseobacteraceae</taxon>
        <taxon>Salipiger</taxon>
    </lineage>
</organism>
<dbReference type="Pfam" id="PF13408">
    <property type="entry name" value="Zn_ribbon_recom"/>
    <property type="match status" value="1"/>
</dbReference>
<dbReference type="InterPro" id="IPR025827">
    <property type="entry name" value="Zn_ribbon_recom_dom"/>
</dbReference>
<dbReference type="PROSITE" id="PS51736">
    <property type="entry name" value="RECOMBINASES_3"/>
    <property type="match status" value="1"/>
</dbReference>
<comment type="caution">
    <text evidence="4">The sequence shown here is derived from an EMBL/GenBank/DDBJ whole genome shotgun (WGS) entry which is preliminary data.</text>
</comment>
<keyword evidence="1" id="KW-0175">Coiled coil</keyword>
<reference evidence="4 5" key="1">
    <citation type="journal article" date="2010" name="J. Bacteriol.">
        <title>Genome sequences of Pelagibaca bermudensis HTCC2601T and Maritimibacter alkaliphilus HTCC2654T, the type strains of two marine Roseobacter genera.</title>
        <authorList>
            <person name="Thrash J.C."/>
            <person name="Cho J.C."/>
            <person name="Ferriera S."/>
            <person name="Johnson J."/>
            <person name="Vergin K.L."/>
            <person name="Giovannoni S.J."/>
        </authorList>
    </citation>
    <scope>NUCLEOTIDE SEQUENCE [LARGE SCALE GENOMIC DNA]</scope>
    <source>
        <strain evidence="5">DSM 26914 / JCM 13377 / KCTC 12554 / HTCC2601</strain>
    </source>
</reference>
<dbReference type="PROSITE" id="PS51737">
    <property type="entry name" value="RECOMBINASE_DNA_BIND"/>
    <property type="match status" value="1"/>
</dbReference>
<dbReference type="InterPro" id="IPR011109">
    <property type="entry name" value="DNA_bind_recombinase_dom"/>
</dbReference>
<protein>
    <submittedName>
        <fullName evidence="4">Resolvase</fullName>
    </submittedName>
</protein>
<evidence type="ECO:0000259" key="2">
    <source>
        <dbReference type="PROSITE" id="PS51736"/>
    </source>
</evidence>
<accession>Q0FUM4</accession>
<dbReference type="SUPFAM" id="SSF53041">
    <property type="entry name" value="Resolvase-like"/>
    <property type="match status" value="1"/>
</dbReference>
<dbReference type="Pfam" id="PF00239">
    <property type="entry name" value="Resolvase"/>
    <property type="match status" value="1"/>
</dbReference>
<dbReference type="InterPro" id="IPR036162">
    <property type="entry name" value="Resolvase-like_N_sf"/>
</dbReference>
<name>Q0FUM4_SALBH</name>
<dbReference type="HOGENOM" id="CLU_010686_18_13_5"/>
<feature type="domain" description="Resolvase/invertase-type recombinase catalytic" evidence="2">
    <location>
        <begin position="2"/>
        <end position="153"/>
    </location>
</feature>
<dbReference type="Proteomes" id="UP000006230">
    <property type="component" value="Unassembled WGS sequence"/>
</dbReference>
<dbReference type="InterPro" id="IPR006119">
    <property type="entry name" value="Resolv_N"/>
</dbReference>
<feature type="coiled-coil region" evidence="1">
    <location>
        <begin position="389"/>
        <end position="443"/>
    </location>
</feature>
<dbReference type="Gene3D" id="3.90.1750.20">
    <property type="entry name" value="Putative Large Serine Recombinase, Chain B, Domain 2"/>
    <property type="match status" value="1"/>
</dbReference>